<evidence type="ECO:0000313" key="1">
    <source>
        <dbReference type="EMBL" id="TBL80833.1"/>
    </source>
</evidence>
<organism evidence="1 2">
    <name type="scientific">Paenibacillus thalictri</name>
    <dbReference type="NCBI Taxonomy" id="2527873"/>
    <lineage>
        <taxon>Bacteria</taxon>
        <taxon>Bacillati</taxon>
        <taxon>Bacillota</taxon>
        <taxon>Bacilli</taxon>
        <taxon>Bacillales</taxon>
        <taxon>Paenibacillaceae</taxon>
        <taxon>Paenibacillus</taxon>
    </lineage>
</organism>
<dbReference type="RefSeq" id="WP_131012437.1">
    <property type="nucleotide sequence ID" value="NZ_SIRE01000004.1"/>
</dbReference>
<keyword evidence="2" id="KW-1185">Reference proteome</keyword>
<evidence type="ECO:0000313" key="2">
    <source>
        <dbReference type="Proteomes" id="UP000293142"/>
    </source>
</evidence>
<dbReference type="OrthoDB" id="9776786at2"/>
<dbReference type="Gene3D" id="3.40.190.10">
    <property type="entry name" value="Periplasmic binding protein-like II"/>
    <property type="match status" value="1"/>
</dbReference>
<dbReference type="EMBL" id="SIRE01000004">
    <property type="protein sequence ID" value="TBL80833.1"/>
    <property type="molecule type" value="Genomic_DNA"/>
</dbReference>
<dbReference type="SUPFAM" id="SSF53850">
    <property type="entry name" value="Periplasmic binding protein-like II"/>
    <property type="match status" value="1"/>
</dbReference>
<dbReference type="Proteomes" id="UP000293142">
    <property type="component" value="Unassembled WGS sequence"/>
</dbReference>
<accession>A0A4Q9DY62</accession>
<comment type="caution">
    <text evidence="1">The sequence shown here is derived from an EMBL/GenBank/DDBJ whole genome shotgun (WGS) entry which is preliminary data.</text>
</comment>
<dbReference type="AlphaFoldDB" id="A0A4Q9DY62"/>
<dbReference type="Pfam" id="PF12974">
    <property type="entry name" value="Phosphonate-bd"/>
    <property type="match status" value="1"/>
</dbReference>
<reference evidence="1 2" key="1">
    <citation type="submission" date="2019-02" db="EMBL/GenBank/DDBJ databases">
        <title>Paenibacillus sp. nov., isolated from surface-sterilized tissue of Thalictrum simplex L.</title>
        <authorList>
            <person name="Tuo L."/>
        </authorList>
    </citation>
    <scope>NUCLEOTIDE SEQUENCE [LARGE SCALE GENOMIC DNA]</scope>
    <source>
        <strain evidence="1 2">N2SHLJ1</strain>
    </source>
</reference>
<proteinExistence type="predicted"/>
<gene>
    <name evidence="1" type="ORF">EYB31_06345</name>
</gene>
<sequence length="91" mass="10593">MKIHKMKGRAWLLSELFYIAMTDKLPNDTIVVRPDMDPAWKQKIQDAFISLGQDPLGKKVIVDIFSHYGYAKSEDEKFDFTRQVLDIMEGE</sequence>
<protein>
    <submittedName>
        <fullName evidence="1">Uncharacterized protein</fullName>
    </submittedName>
</protein>
<name>A0A4Q9DY62_9BACL</name>